<evidence type="ECO:0000313" key="2">
    <source>
        <dbReference type="EMBL" id="KAK6733066.1"/>
    </source>
</evidence>
<keyword evidence="1" id="KW-0732">Signal</keyword>
<comment type="caution">
    <text evidence="2">The sequence shown here is derived from an EMBL/GenBank/DDBJ whole genome shotgun (WGS) entry which is preliminary data.</text>
</comment>
<feature type="chain" id="PRO_5045515299" description="Reverse transcriptase domain-containing protein" evidence="1">
    <location>
        <begin position="20"/>
        <end position="102"/>
    </location>
</feature>
<keyword evidence="3" id="KW-1185">Reference proteome</keyword>
<accession>A0ABR1C4X6</accession>
<dbReference type="Proteomes" id="UP001303046">
    <property type="component" value="Unassembled WGS sequence"/>
</dbReference>
<evidence type="ECO:0008006" key="4">
    <source>
        <dbReference type="Google" id="ProtNLM"/>
    </source>
</evidence>
<organism evidence="2 3">
    <name type="scientific">Necator americanus</name>
    <name type="common">Human hookworm</name>
    <dbReference type="NCBI Taxonomy" id="51031"/>
    <lineage>
        <taxon>Eukaryota</taxon>
        <taxon>Metazoa</taxon>
        <taxon>Ecdysozoa</taxon>
        <taxon>Nematoda</taxon>
        <taxon>Chromadorea</taxon>
        <taxon>Rhabditida</taxon>
        <taxon>Rhabditina</taxon>
        <taxon>Rhabditomorpha</taxon>
        <taxon>Strongyloidea</taxon>
        <taxon>Ancylostomatidae</taxon>
        <taxon>Bunostominae</taxon>
        <taxon>Necator</taxon>
    </lineage>
</organism>
<feature type="signal peptide" evidence="1">
    <location>
        <begin position="1"/>
        <end position="19"/>
    </location>
</feature>
<gene>
    <name evidence="2" type="primary">Necator_chrII.g4853</name>
    <name evidence="2" type="ORF">RB195_017061</name>
</gene>
<protein>
    <recommendedName>
        <fullName evidence="4">Reverse transcriptase domain-containing protein</fullName>
    </recommendedName>
</protein>
<name>A0ABR1C4X6_NECAM</name>
<reference evidence="2 3" key="1">
    <citation type="submission" date="2023-08" db="EMBL/GenBank/DDBJ databases">
        <title>A Necator americanus chromosomal reference genome.</title>
        <authorList>
            <person name="Ilik V."/>
            <person name="Petrzelkova K.J."/>
            <person name="Pardy F."/>
            <person name="Fuh T."/>
            <person name="Niatou-Singa F.S."/>
            <person name="Gouil Q."/>
            <person name="Baker L."/>
            <person name="Ritchie M.E."/>
            <person name="Jex A.R."/>
            <person name="Gazzola D."/>
            <person name="Li H."/>
            <person name="Toshio Fujiwara R."/>
            <person name="Zhan B."/>
            <person name="Aroian R.V."/>
            <person name="Pafco B."/>
            <person name="Schwarz E.M."/>
        </authorList>
    </citation>
    <scope>NUCLEOTIDE SEQUENCE [LARGE SCALE GENOMIC DNA]</scope>
    <source>
        <strain evidence="2 3">Aroian</strain>
        <tissue evidence="2">Whole animal</tissue>
    </source>
</reference>
<evidence type="ECO:0000256" key="1">
    <source>
        <dbReference type="SAM" id="SignalP"/>
    </source>
</evidence>
<evidence type="ECO:0000313" key="3">
    <source>
        <dbReference type="Proteomes" id="UP001303046"/>
    </source>
</evidence>
<dbReference type="EMBL" id="JAVFWL010000002">
    <property type="protein sequence ID" value="KAK6733066.1"/>
    <property type="molecule type" value="Genomic_DNA"/>
</dbReference>
<proteinExistence type="predicted"/>
<sequence>MPLCFTFLMKILDSAEVEAVEDALDIQDVFTQYVRVVRELYGNFTTEISPFYNEYHHQATFENAMRKLEYDDKGVKVDGRQQHHLRFADDIVLITSSVSQAE</sequence>